<name>A0A2H0V3W3_9BACT</name>
<keyword evidence="2 3" id="KW-0413">Isomerase</keyword>
<dbReference type="CDD" id="cd00311">
    <property type="entry name" value="TIM"/>
    <property type="match status" value="1"/>
</dbReference>
<keyword evidence="3" id="KW-0963">Cytoplasm</keyword>
<dbReference type="UniPathway" id="UPA00109">
    <property type="reaction ID" value="UER00189"/>
</dbReference>
<dbReference type="GO" id="GO:0019563">
    <property type="term" value="P:glycerol catabolic process"/>
    <property type="evidence" value="ECO:0007669"/>
    <property type="project" value="TreeGrafter"/>
</dbReference>
<dbReference type="AlphaFoldDB" id="A0A2H0V3W3"/>
<dbReference type="InterPro" id="IPR035990">
    <property type="entry name" value="TIM_sf"/>
</dbReference>
<dbReference type="Proteomes" id="UP000229901">
    <property type="component" value="Unassembled WGS sequence"/>
</dbReference>
<organism evidence="4 5">
    <name type="scientific">Candidatus Falkowbacteria bacterium CG10_big_fil_rev_8_21_14_0_10_39_11</name>
    <dbReference type="NCBI Taxonomy" id="1974565"/>
    <lineage>
        <taxon>Bacteria</taxon>
        <taxon>Candidatus Falkowiibacteriota</taxon>
    </lineage>
</organism>
<evidence type="ECO:0000256" key="1">
    <source>
        <dbReference type="ARBA" id="ARBA00007422"/>
    </source>
</evidence>
<dbReference type="SUPFAM" id="SSF51351">
    <property type="entry name" value="Triosephosphate isomerase (TIM)"/>
    <property type="match status" value="1"/>
</dbReference>
<dbReference type="InterPro" id="IPR020861">
    <property type="entry name" value="Triosephosphate_isomerase_AS"/>
</dbReference>
<dbReference type="InterPro" id="IPR000652">
    <property type="entry name" value="Triosephosphate_isomerase"/>
</dbReference>
<comment type="pathway">
    <text evidence="3">Carbohydrate biosynthesis; gluconeogenesis.</text>
</comment>
<dbReference type="PROSITE" id="PS00171">
    <property type="entry name" value="TIM_1"/>
    <property type="match status" value="1"/>
</dbReference>
<dbReference type="GO" id="GO:0005829">
    <property type="term" value="C:cytosol"/>
    <property type="evidence" value="ECO:0007669"/>
    <property type="project" value="TreeGrafter"/>
</dbReference>
<dbReference type="GO" id="GO:0006094">
    <property type="term" value="P:gluconeogenesis"/>
    <property type="evidence" value="ECO:0007669"/>
    <property type="project" value="UniProtKB-UniPathway"/>
</dbReference>
<evidence type="ECO:0000313" key="5">
    <source>
        <dbReference type="Proteomes" id="UP000229901"/>
    </source>
</evidence>
<reference evidence="5" key="1">
    <citation type="submission" date="2017-09" db="EMBL/GenBank/DDBJ databases">
        <title>Depth-based differentiation of microbial function through sediment-hosted aquifers and enrichment of novel symbionts in the deep terrestrial subsurface.</title>
        <authorList>
            <person name="Probst A.J."/>
            <person name="Ladd B."/>
            <person name="Jarett J.K."/>
            <person name="Geller-Mcgrath D.E."/>
            <person name="Sieber C.M.K."/>
            <person name="Emerson J.B."/>
            <person name="Anantharaman K."/>
            <person name="Thomas B.C."/>
            <person name="Malmstrom R."/>
            <person name="Stieglmeier M."/>
            <person name="Klingl A."/>
            <person name="Woyke T."/>
            <person name="Ryan C.M."/>
            <person name="Banfield J.F."/>
        </authorList>
    </citation>
    <scope>NUCLEOTIDE SEQUENCE [LARGE SCALE GENOMIC DNA]</scope>
</reference>
<comment type="subcellular location">
    <subcellularLocation>
        <location evidence="3">Cytoplasm</location>
    </subcellularLocation>
</comment>
<protein>
    <recommendedName>
        <fullName evidence="3">Triosephosphate isomerase</fullName>
        <ecNumber evidence="3">5.3.1.1</ecNumber>
    </recommendedName>
</protein>
<keyword evidence="3" id="KW-0312">Gluconeogenesis</keyword>
<proteinExistence type="inferred from homology"/>
<evidence type="ECO:0000256" key="2">
    <source>
        <dbReference type="ARBA" id="ARBA00023235"/>
    </source>
</evidence>
<comment type="catalytic activity">
    <reaction evidence="3">
        <text>D-glyceraldehyde 3-phosphate = dihydroxyacetone phosphate</text>
        <dbReference type="Rhea" id="RHEA:18585"/>
        <dbReference type="ChEBI" id="CHEBI:57642"/>
        <dbReference type="ChEBI" id="CHEBI:59776"/>
        <dbReference type="EC" id="5.3.1.1"/>
    </reaction>
</comment>
<dbReference type="EC" id="5.3.1.1" evidence="3"/>
<dbReference type="PANTHER" id="PTHR21139">
    <property type="entry name" value="TRIOSEPHOSPHATE ISOMERASE"/>
    <property type="match status" value="1"/>
</dbReference>
<dbReference type="PANTHER" id="PTHR21139:SF42">
    <property type="entry name" value="TRIOSEPHOSPHATE ISOMERASE"/>
    <property type="match status" value="1"/>
</dbReference>
<dbReference type="Gene3D" id="3.20.20.70">
    <property type="entry name" value="Aldolase class I"/>
    <property type="match status" value="1"/>
</dbReference>
<comment type="subunit">
    <text evidence="3">Homodimer.</text>
</comment>
<comment type="similarity">
    <text evidence="1 3">Belongs to the triosephosphate isomerase family.</text>
</comment>
<accession>A0A2H0V3W3</accession>
<dbReference type="PROSITE" id="PS51440">
    <property type="entry name" value="TIM_2"/>
    <property type="match status" value="1"/>
</dbReference>
<dbReference type="GO" id="GO:0004807">
    <property type="term" value="F:triose-phosphate isomerase activity"/>
    <property type="evidence" value="ECO:0007669"/>
    <property type="project" value="UniProtKB-UniRule"/>
</dbReference>
<evidence type="ECO:0000256" key="3">
    <source>
        <dbReference type="RuleBase" id="RU363013"/>
    </source>
</evidence>
<evidence type="ECO:0000313" key="4">
    <source>
        <dbReference type="EMBL" id="PIR93738.1"/>
    </source>
</evidence>
<comment type="pathway">
    <text evidence="3">Carbohydrate degradation; glycolysis; D-glyceraldehyde 3-phosphate from glycerone phosphate: step 1/1.</text>
</comment>
<dbReference type="NCBIfam" id="TIGR00419">
    <property type="entry name" value="tim"/>
    <property type="match status" value="1"/>
</dbReference>
<dbReference type="Pfam" id="PF00121">
    <property type="entry name" value="TIM"/>
    <property type="match status" value="1"/>
</dbReference>
<dbReference type="InterPro" id="IPR013785">
    <property type="entry name" value="Aldolase_TIM"/>
</dbReference>
<dbReference type="GO" id="GO:0046166">
    <property type="term" value="P:glyceraldehyde-3-phosphate biosynthetic process"/>
    <property type="evidence" value="ECO:0007669"/>
    <property type="project" value="TreeGrafter"/>
</dbReference>
<gene>
    <name evidence="4" type="ORF">COT97_05070</name>
</gene>
<sequence>MKKYLIANWKMKLNHSETVKLAKQITKIKTTKYQLVVAPSTPYLFEVGKILVKSNIKLSAQNLAAWSFGSYTGETSSSMIKEAGCQFSLIGHSERREHLNESAEMIGQKVQQAIDHNITPVLCVGETEAEKKVDQTKTVLVQQIRKSLSSVKNLTQKKIVIAYEPVWAVGTGQVVDAESLEKAYLVIKHAVSMLTSARYFDQNVSFLYGGSLNSKNIELFVEIPYLQGFLVGGAGLDVNELKQIVEA</sequence>
<dbReference type="EMBL" id="PFAP01000040">
    <property type="protein sequence ID" value="PIR93738.1"/>
    <property type="molecule type" value="Genomic_DNA"/>
</dbReference>
<dbReference type="GO" id="GO:0006096">
    <property type="term" value="P:glycolytic process"/>
    <property type="evidence" value="ECO:0007669"/>
    <property type="project" value="UniProtKB-UniRule"/>
</dbReference>
<comment type="caution">
    <text evidence="4">The sequence shown here is derived from an EMBL/GenBank/DDBJ whole genome shotgun (WGS) entry which is preliminary data.</text>
</comment>
<keyword evidence="3" id="KW-0324">Glycolysis</keyword>
<dbReference type="UniPathway" id="UPA00138"/>